<keyword evidence="2 4" id="KW-0863">Zinc-finger</keyword>
<feature type="region of interest" description="Disordered" evidence="5">
    <location>
        <begin position="279"/>
        <end position="313"/>
    </location>
</feature>
<keyword evidence="3" id="KW-0862">Zinc</keyword>
<comment type="caution">
    <text evidence="7">The sequence shown here is derived from an EMBL/GenBank/DDBJ whole genome shotgun (WGS) entry which is preliminary data.</text>
</comment>
<dbReference type="PROSITE" id="PS01360">
    <property type="entry name" value="ZF_MYND_1"/>
    <property type="match status" value="1"/>
</dbReference>
<sequence>MTRFSIPARAPKKSSTNSPLLDKSSAESTFDPGHEVDLVCVSPGFGGKSNGCVGGSTESVATCSLSGKAIDGGVDRGGKMRFIINKRDKEKSKKDKEETAGAIIQDPPQHYQQQYPRGCPVYGYPPGAMPMQPGLTPSSMMPPVMMPMQPGTLPPGMMPYMMPPPYYNYAHYHGSPYNYSSDHDLQGCDYTVDSSISSCSALMCTSEGGLANLFLKTVDSVAESVNRAMGEEVCDPRLRDCGDASPNDVISSPQDHAELLEKIDMLYKLVAEKQASGEAIEDTMDLNPLDDPLEASSESAISQKSRSTTPHKEDDALCEVKFKAEEKHDSVEELTSLFFENPFIDEQVKVTLSLDTSHLNESVEAEADFTDSQNILNEFTEAEAKLKDPRMMKYLPLKSWQAKSEKVTFQKKPTFSSSAKKILKVSTRESEFSSSNSFPGEGGCDVSSPVSVVASLETRSCAYCGLDGGNGKDAKKLMLCSACRLTFYCSSECQLKDWSNGHSVMCQVISQRGPEQ</sequence>
<evidence type="ECO:0000256" key="4">
    <source>
        <dbReference type="PROSITE-ProRule" id="PRU00134"/>
    </source>
</evidence>
<feature type="domain" description="MYND-type" evidence="6">
    <location>
        <begin position="461"/>
        <end position="506"/>
    </location>
</feature>
<evidence type="ECO:0000256" key="1">
    <source>
        <dbReference type="ARBA" id="ARBA00022723"/>
    </source>
</evidence>
<dbReference type="PROSITE" id="PS50865">
    <property type="entry name" value="ZF_MYND_2"/>
    <property type="match status" value="1"/>
</dbReference>
<protein>
    <recommendedName>
        <fullName evidence="6">MYND-type domain-containing protein</fullName>
    </recommendedName>
</protein>
<evidence type="ECO:0000256" key="3">
    <source>
        <dbReference type="ARBA" id="ARBA00022833"/>
    </source>
</evidence>
<feature type="compositionally biased region" description="Polar residues" evidence="5">
    <location>
        <begin position="296"/>
        <end position="308"/>
    </location>
</feature>
<gene>
    <name evidence="7" type="ORF">ACHAXA_000266</name>
</gene>
<keyword evidence="1" id="KW-0479">Metal-binding</keyword>
<evidence type="ECO:0000256" key="2">
    <source>
        <dbReference type="ARBA" id="ARBA00022771"/>
    </source>
</evidence>
<dbReference type="GO" id="GO:0008270">
    <property type="term" value="F:zinc ion binding"/>
    <property type="evidence" value="ECO:0007669"/>
    <property type="project" value="UniProtKB-KW"/>
</dbReference>
<evidence type="ECO:0000313" key="7">
    <source>
        <dbReference type="EMBL" id="KAL3821767.1"/>
    </source>
</evidence>
<dbReference type="Proteomes" id="UP001530377">
    <property type="component" value="Unassembled WGS sequence"/>
</dbReference>
<dbReference type="InterPro" id="IPR002893">
    <property type="entry name" value="Znf_MYND"/>
</dbReference>
<dbReference type="Gene3D" id="6.10.140.2220">
    <property type="match status" value="1"/>
</dbReference>
<accession>A0ABD3SBQ4</accession>
<dbReference type="EMBL" id="JALLPB020000085">
    <property type="protein sequence ID" value="KAL3821767.1"/>
    <property type="molecule type" value="Genomic_DNA"/>
</dbReference>
<dbReference type="AlphaFoldDB" id="A0ABD3SBQ4"/>
<evidence type="ECO:0000259" key="6">
    <source>
        <dbReference type="PROSITE" id="PS50865"/>
    </source>
</evidence>
<evidence type="ECO:0000313" key="8">
    <source>
        <dbReference type="Proteomes" id="UP001530377"/>
    </source>
</evidence>
<organism evidence="7 8">
    <name type="scientific">Cyclostephanos tholiformis</name>
    <dbReference type="NCBI Taxonomy" id="382380"/>
    <lineage>
        <taxon>Eukaryota</taxon>
        <taxon>Sar</taxon>
        <taxon>Stramenopiles</taxon>
        <taxon>Ochrophyta</taxon>
        <taxon>Bacillariophyta</taxon>
        <taxon>Coscinodiscophyceae</taxon>
        <taxon>Thalassiosirophycidae</taxon>
        <taxon>Stephanodiscales</taxon>
        <taxon>Stephanodiscaceae</taxon>
        <taxon>Cyclostephanos</taxon>
    </lineage>
</organism>
<keyword evidence="8" id="KW-1185">Reference proteome</keyword>
<evidence type="ECO:0000256" key="5">
    <source>
        <dbReference type="SAM" id="MobiDB-lite"/>
    </source>
</evidence>
<proteinExistence type="predicted"/>
<dbReference type="SUPFAM" id="SSF144232">
    <property type="entry name" value="HIT/MYND zinc finger-like"/>
    <property type="match status" value="1"/>
</dbReference>
<name>A0ABD3SBQ4_9STRA</name>
<dbReference type="Pfam" id="PF01753">
    <property type="entry name" value="zf-MYND"/>
    <property type="match status" value="1"/>
</dbReference>
<feature type="region of interest" description="Disordered" evidence="5">
    <location>
        <begin position="1"/>
        <end position="30"/>
    </location>
</feature>
<reference evidence="7 8" key="1">
    <citation type="submission" date="2024-10" db="EMBL/GenBank/DDBJ databases">
        <title>Updated reference genomes for cyclostephanoid diatoms.</title>
        <authorList>
            <person name="Roberts W.R."/>
            <person name="Alverson A.J."/>
        </authorList>
    </citation>
    <scope>NUCLEOTIDE SEQUENCE [LARGE SCALE GENOMIC DNA]</scope>
    <source>
        <strain evidence="7 8">AJA228-03</strain>
    </source>
</reference>